<feature type="compositionally biased region" description="Basic and acidic residues" evidence="1">
    <location>
        <begin position="69"/>
        <end position="81"/>
    </location>
</feature>
<feature type="region of interest" description="Disordered" evidence="1">
    <location>
        <begin position="35"/>
        <end position="55"/>
    </location>
</feature>
<dbReference type="PANTHER" id="PTHR34700">
    <property type="entry name" value="POTASSIUM BINDING PROTEIN KBP"/>
    <property type="match status" value="1"/>
</dbReference>
<keyword evidence="3" id="KW-1185">Reference proteome</keyword>
<dbReference type="InterPro" id="IPR036779">
    <property type="entry name" value="LysM_dom_sf"/>
</dbReference>
<evidence type="ECO:0008006" key="4">
    <source>
        <dbReference type="Google" id="ProtNLM"/>
    </source>
</evidence>
<gene>
    <name evidence="2" type="ORF">BCF55_1383</name>
</gene>
<sequence>MRREIIALLPVLGLSAAFVVNQSCATKSALEEVEKEAQEPKENVAQAKNNLKESRNLLSDAKRLLESAKEKLEAHAADKQAHTPPPPPPPPEEVAPAQAEYGEVTVGWCDTLWDISERVYGNTLYWPSIYNLNRDKIGSDPWILAQGWVLKYKTELSEEEKREAVKEAIEWDLRFKNRPKTPKCPPK</sequence>
<dbReference type="EMBL" id="RCCJ01000001">
    <property type="protein sequence ID" value="RLJ71091.1"/>
    <property type="molecule type" value="Genomic_DNA"/>
</dbReference>
<accession>A0A497XS57</accession>
<dbReference type="AlphaFoldDB" id="A0A497XS57"/>
<feature type="region of interest" description="Disordered" evidence="1">
    <location>
        <begin position="69"/>
        <end position="96"/>
    </location>
</feature>
<proteinExistence type="predicted"/>
<evidence type="ECO:0000313" key="3">
    <source>
        <dbReference type="Proteomes" id="UP000267841"/>
    </source>
</evidence>
<dbReference type="RefSeq" id="WP_121011920.1">
    <property type="nucleotide sequence ID" value="NZ_RCCJ01000001.1"/>
</dbReference>
<evidence type="ECO:0000256" key="1">
    <source>
        <dbReference type="SAM" id="MobiDB-lite"/>
    </source>
</evidence>
<dbReference type="CDD" id="cd00118">
    <property type="entry name" value="LysM"/>
    <property type="match status" value="1"/>
</dbReference>
<evidence type="ECO:0000313" key="2">
    <source>
        <dbReference type="EMBL" id="RLJ71091.1"/>
    </source>
</evidence>
<dbReference type="InterPro" id="IPR018392">
    <property type="entry name" value="LysM"/>
</dbReference>
<dbReference type="InterPro" id="IPR052196">
    <property type="entry name" value="Bact_Kbp"/>
</dbReference>
<feature type="compositionally biased region" description="Pro residues" evidence="1">
    <location>
        <begin position="83"/>
        <end position="93"/>
    </location>
</feature>
<name>A0A497XS57_9AQUI</name>
<organism evidence="2 3">
    <name type="scientific">Hydrogenivirga caldilitoris</name>
    <dbReference type="NCBI Taxonomy" id="246264"/>
    <lineage>
        <taxon>Bacteria</taxon>
        <taxon>Pseudomonadati</taxon>
        <taxon>Aquificota</taxon>
        <taxon>Aquificia</taxon>
        <taxon>Aquificales</taxon>
        <taxon>Aquificaceae</taxon>
        <taxon>Hydrogenivirga</taxon>
    </lineage>
</organism>
<comment type="caution">
    <text evidence="2">The sequence shown here is derived from an EMBL/GenBank/DDBJ whole genome shotgun (WGS) entry which is preliminary data.</text>
</comment>
<protein>
    <recommendedName>
        <fullName evidence="4">LysM domain-containing protein</fullName>
    </recommendedName>
</protein>
<dbReference type="Gene3D" id="3.10.350.10">
    <property type="entry name" value="LysM domain"/>
    <property type="match status" value="1"/>
</dbReference>
<dbReference type="PANTHER" id="PTHR34700:SF4">
    <property type="entry name" value="PHAGE-LIKE ELEMENT PBSX PROTEIN XKDP"/>
    <property type="match status" value="1"/>
</dbReference>
<dbReference type="OrthoDB" id="9815939at2"/>
<dbReference type="Proteomes" id="UP000267841">
    <property type="component" value="Unassembled WGS sequence"/>
</dbReference>
<reference evidence="2 3" key="1">
    <citation type="submission" date="2018-10" db="EMBL/GenBank/DDBJ databases">
        <title>Genomic Encyclopedia of Archaeal and Bacterial Type Strains, Phase II (KMG-II): from individual species to whole genera.</title>
        <authorList>
            <person name="Goeker M."/>
        </authorList>
    </citation>
    <scope>NUCLEOTIDE SEQUENCE [LARGE SCALE GENOMIC DNA]</scope>
    <source>
        <strain evidence="2 3">DSM 16510</strain>
    </source>
</reference>